<dbReference type="AlphaFoldDB" id="A0A511MJI2"/>
<organism evidence="1 2">
    <name type="scientific">Nocardia ninae NBRC 108245</name>
    <dbReference type="NCBI Taxonomy" id="1210091"/>
    <lineage>
        <taxon>Bacteria</taxon>
        <taxon>Bacillati</taxon>
        <taxon>Actinomycetota</taxon>
        <taxon>Actinomycetes</taxon>
        <taxon>Mycobacteriales</taxon>
        <taxon>Nocardiaceae</taxon>
        <taxon>Nocardia</taxon>
    </lineage>
</organism>
<reference evidence="1 2" key="1">
    <citation type="submission" date="2019-07" db="EMBL/GenBank/DDBJ databases">
        <title>Whole genome shotgun sequence of Nocardia ninae NBRC 108245.</title>
        <authorList>
            <person name="Hosoyama A."/>
            <person name="Uohara A."/>
            <person name="Ohji S."/>
            <person name="Ichikawa N."/>
        </authorList>
    </citation>
    <scope>NUCLEOTIDE SEQUENCE [LARGE SCALE GENOMIC DNA]</scope>
    <source>
        <strain evidence="1 2">NBRC 108245</strain>
    </source>
</reference>
<evidence type="ECO:0000313" key="1">
    <source>
        <dbReference type="EMBL" id="GEM40802.1"/>
    </source>
</evidence>
<name>A0A511MJI2_9NOCA</name>
<dbReference type="Proteomes" id="UP000321424">
    <property type="component" value="Unassembled WGS sequence"/>
</dbReference>
<keyword evidence="2" id="KW-1185">Reference proteome</keyword>
<evidence type="ECO:0000313" key="2">
    <source>
        <dbReference type="Proteomes" id="UP000321424"/>
    </source>
</evidence>
<dbReference type="EMBL" id="BJXA01000041">
    <property type="protein sequence ID" value="GEM40802.1"/>
    <property type="molecule type" value="Genomic_DNA"/>
</dbReference>
<protein>
    <submittedName>
        <fullName evidence="1">Uncharacterized protein</fullName>
    </submittedName>
</protein>
<proteinExistence type="predicted"/>
<gene>
    <name evidence="1" type="ORF">NN4_53210</name>
</gene>
<sequence>MLVSRPIVPHRGVERGNVLRAWVFGTVQRGPPAAVPFRVVLATTIECAGSGKPACIAESIVRALA</sequence>
<accession>A0A511MJI2</accession>
<comment type="caution">
    <text evidence="1">The sequence shown here is derived from an EMBL/GenBank/DDBJ whole genome shotgun (WGS) entry which is preliminary data.</text>
</comment>